<evidence type="ECO:0008006" key="3">
    <source>
        <dbReference type="Google" id="ProtNLM"/>
    </source>
</evidence>
<dbReference type="AlphaFoldDB" id="A0A7X5QZ37"/>
<protein>
    <recommendedName>
        <fullName evidence="3">Replicative helicase inhibitor G39P N-terminal domain-containing protein</fullName>
    </recommendedName>
</protein>
<accession>A0A7X5QZ37</accession>
<dbReference type="EMBL" id="JAAMOX010000001">
    <property type="protein sequence ID" value="NIH52527.1"/>
    <property type="molecule type" value="Genomic_DNA"/>
</dbReference>
<evidence type="ECO:0000313" key="1">
    <source>
        <dbReference type="EMBL" id="NIH52527.1"/>
    </source>
</evidence>
<organism evidence="1 2">
    <name type="scientific">Lysinibacter cavernae</name>
    <dbReference type="NCBI Taxonomy" id="1640652"/>
    <lineage>
        <taxon>Bacteria</taxon>
        <taxon>Bacillati</taxon>
        <taxon>Actinomycetota</taxon>
        <taxon>Actinomycetes</taxon>
        <taxon>Micrococcales</taxon>
        <taxon>Microbacteriaceae</taxon>
        <taxon>Lysinibacter</taxon>
    </lineage>
</organism>
<dbReference type="Proteomes" id="UP000541033">
    <property type="component" value="Unassembled WGS sequence"/>
</dbReference>
<sequence length="128" mass="14664">MKLSQVAELLTLAQGFDRRQLEEHHARAWFEALGHLDYDDAKAAVVAHYQESRFAVMPADVLARVREAAEVPRENLTDRRMLAERNEWLRLHHIDPADWDGWMARGLPARAALERRGIEVDEIGAIDA</sequence>
<name>A0A7X5QZ37_9MICO</name>
<reference evidence="1 2" key="1">
    <citation type="submission" date="2020-02" db="EMBL/GenBank/DDBJ databases">
        <title>Sequencing the genomes of 1000 actinobacteria strains.</title>
        <authorList>
            <person name="Klenk H.-P."/>
        </authorList>
    </citation>
    <scope>NUCLEOTIDE SEQUENCE [LARGE SCALE GENOMIC DNA]</scope>
    <source>
        <strain evidence="1 2">DSM 27960</strain>
    </source>
</reference>
<keyword evidence="2" id="KW-1185">Reference proteome</keyword>
<dbReference type="RefSeq" id="WP_167147208.1">
    <property type="nucleotide sequence ID" value="NZ_JAAMOX010000001.1"/>
</dbReference>
<evidence type="ECO:0000313" key="2">
    <source>
        <dbReference type="Proteomes" id="UP000541033"/>
    </source>
</evidence>
<proteinExistence type="predicted"/>
<comment type="caution">
    <text evidence="1">The sequence shown here is derived from an EMBL/GenBank/DDBJ whole genome shotgun (WGS) entry which is preliminary data.</text>
</comment>
<gene>
    <name evidence="1" type="ORF">FHX76_000395</name>
</gene>